<gene>
    <name evidence="2" type="ORF">GCM10007931_08450</name>
</gene>
<dbReference type="RefSeq" id="WP_160117507.1">
    <property type="nucleotide sequence ID" value="NZ_BSPV01000003.1"/>
</dbReference>
<feature type="compositionally biased region" description="Acidic residues" evidence="1">
    <location>
        <begin position="104"/>
        <end position="114"/>
    </location>
</feature>
<evidence type="ECO:0000256" key="1">
    <source>
        <dbReference type="SAM" id="MobiDB-lite"/>
    </source>
</evidence>
<accession>A0ABQ6EMC9</accession>
<feature type="compositionally biased region" description="Basic and acidic residues" evidence="1">
    <location>
        <begin position="150"/>
        <end position="163"/>
    </location>
</feature>
<evidence type="ECO:0008006" key="4">
    <source>
        <dbReference type="Google" id="ProtNLM"/>
    </source>
</evidence>
<protein>
    <recommendedName>
        <fullName evidence="4">Replication protein</fullName>
    </recommendedName>
</protein>
<name>A0ABQ6EMC9_9VIBR</name>
<dbReference type="Proteomes" id="UP001157156">
    <property type="component" value="Unassembled WGS sequence"/>
</dbReference>
<proteinExistence type="predicted"/>
<sequence length="299" mass="34248">MAIYKASIKADYTVIPNSLAQDDRLSFDARGLILLLLSMPENWQVNKVWVQSKAPKCGRDKVTRLFKELQNFGYIAKKTVHDEKGLITGTDWLIYPTAQSVVDTDDSVTDDPAFDSEINRSTEKPSNGKNPTVQLKNRTPDKPYNGKPAAIKETDLQNKHKDLSSSQNSSDDKIKSIPGAGIQTPKGEKWGTKQDIDAVDWMYRRVRKVNEAARRPKLVNWANDIRLMRNALNVTHREICEMFKFANEHHFWAENIQSPKALRKQWDKLFAQKNTFTRPAANEPDFNDTSWADNVNWEL</sequence>
<evidence type="ECO:0000313" key="2">
    <source>
        <dbReference type="EMBL" id="GLT13871.1"/>
    </source>
</evidence>
<evidence type="ECO:0000313" key="3">
    <source>
        <dbReference type="Proteomes" id="UP001157156"/>
    </source>
</evidence>
<comment type="caution">
    <text evidence="2">The sequence shown here is derived from an EMBL/GenBank/DDBJ whole genome shotgun (WGS) entry which is preliminary data.</text>
</comment>
<reference evidence="3" key="1">
    <citation type="journal article" date="2019" name="Int. J. Syst. Evol. Microbiol.">
        <title>The Global Catalogue of Microorganisms (GCM) 10K type strain sequencing project: providing services to taxonomists for standard genome sequencing and annotation.</title>
        <authorList>
            <consortium name="The Broad Institute Genomics Platform"/>
            <consortium name="The Broad Institute Genome Sequencing Center for Infectious Disease"/>
            <person name="Wu L."/>
            <person name="Ma J."/>
        </authorList>
    </citation>
    <scope>NUCLEOTIDE SEQUENCE [LARGE SCALE GENOMIC DNA]</scope>
    <source>
        <strain evidence="3">NBRC 111146</strain>
    </source>
</reference>
<keyword evidence="3" id="KW-1185">Reference proteome</keyword>
<feature type="compositionally biased region" description="Polar residues" evidence="1">
    <location>
        <begin position="124"/>
        <end position="137"/>
    </location>
</feature>
<dbReference type="EMBL" id="BSPV01000003">
    <property type="protein sequence ID" value="GLT13871.1"/>
    <property type="molecule type" value="Genomic_DNA"/>
</dbReference>
<feature type="region of interest" description="Disordered" evidence="1">
    <location>
        <begin position="104"/>
        <end position="189"/>
    </location>
</feature>
<organism evidence="2 3">
    <name type="scientific">Vibrio algivorus</name>
    <dbReference type="NCBI Taxonomy" id="1667024"/>
    <lineage>
        <taxon>Bacteria</taxon>
        <taxon>Pseudomonadati</taxon>
        <taxon>Pseudomonadota</taxon>
        <taxon>Gammaproteobacteria</taxon>
        <taxon>Vibrionales</taxon>
        <taxon>Vibrionaceae</taxon>
        <taxon>Vibrio</taxon>
    </lineage>
</organism>